<dbReference type="Proteomes" id="UP001152321">
    <property type="component" value="Unassembled WGS sequence"/>
</dbReference>
<dbReference type="EMBL" id="JANRMI010000001">
    <property type="protein sequence ID" value="MDG0815147.1"/>
    <property type="molecule type" value="Genomic_DNA"/>
</dbReference>
<dbReference type="RefSeq" id="WP_277576623.1">
    <property type="nucleotide sequence ID" value="NZ_JANRMI010000001.1"/>
</dbReference>
<evidence type="ECO:0000259" key="1">
    <source>
        <dbReference type="PROSITE" id="PS51819"/>
    </source>
</evidence>
<feature type="domain" description="VOC" evidence="1">
    <location>
        <begin position="7"/>
        <end position="119"/>
    </location>
</feature>
<dbReference type="PROSITE" id="PS51819">
    <property type="entry name" value="VOC"/>
    <property type="match status" value="1"/>
</dbReference>
<reference evidence="2" key="1">
    <citation type="submission" date="2022-08" db="EMBL/GenBank/DDBJ databases">
        <title>Novel Bdellovibrio Species Isolated from Svalbard: Designation Bdellovibrio svalbardensis.</title>
        <authorList>
            <person name="Mitchell R.J."/>
            <person name="Choi S.Y."/>
        </authorList>
    </citation>
    <scope>NUCLEOTIDE SEQUENCE</scope>
    <source>
        <strain evidence="2">PAP01</strain>
    </source>
</reference>
<protein>
    <submittedName>
        <fullName evidence="2">VOC family protein</fullName>
    </submittedName>
</protein>
<dbReference type="Pfam" id="PF00903">
    <property type="entry name" value="Glyoxalase"/>
    <property type="match status" value="1"/>
</dbReference>
<sequence>MSFKIQEVTAIRIFSNDIQKSRDWYEALFNLEPIEDLDFFVSFKIGGACFDITLPDAKNPFSQGGSVGYWLVDDIDAVLKKVEELGGKLYRGPLKVSETQRTIMQVQDPFGNVIGFEANTL</sequence>
<organism evidence="2 3">
    <name type="scientific">Bdellovibrio svalbardensis</name>
    <dbReference type="NCBI Taxonomy" id="2972972"/>
    <lineage>
        <taxon>Bacteria</taxon>
        <taxon>Pseudomonadati</taxon>
        <taxon>Bdellovibrionota</taxon>
        <taxon>Bdellovibrionia</taxon>
        <taxon>Bdellovibrionales</taxon>
        <taxon>Pseudobdellovibrionaceae</taxon>
        <taxon>Bdellovibrio</taxon>
    </lineage>
</organism>
<proteinExistence type="predicted"/>
<comment type="caution">
    <text evidence="2">The sequence shown here is derived from an EMBL/GenBank/DDBJ whole genome shotgun (WGS) entry which is preliminary data.</text>
</comment>
<keyword evidence="3" id="KW-1185">Reference proteome</keyword>
<dbReference type="InterPro" id="IPR004360">
    <property type="entry name" value="Glyas_Fos-R_dOase_dom"/>
</dbReference>
<accession>A0ABT6DFA2</accession>
<dbReference type="SUPFAM" id="SSF54593">
    <property type="entry name" value="Glyoxalase/Bleomycin resistance protein/Dihydroxybiphenyl dioxygenase"/>
    <property type="match status" value="1"/>
</dbReference>
<evidence type="ECO:0000313" key="3">
    <source>
        <dbReference type="Proteomes" id="UP001152321"/>
    </source>
</evidence>
<name>A0ABT6DFA2_9BACT</name>
<dbReference type="Gene3D" id="3.10.180.10">
    <property type="entry name" value="2,3-Dihydroxybiphenyl 1,2-Dioxygenase, domain 1"/>
    <property type="match status" value="1"/>
</dbReference>
<evidence type="ECO:0000313" key="2">
    <source>
        <dbReference type="EMBL" id="MDG0815147.1"/>
    </source>
</evidence>
<dbReference type="InterPro" id="IPR037523">
    <property type="entry name" value="VOC_core"/>
</dbReference>
<gene>
    <name evidence="2" type="ORF">NWE73_02160</name>
</gene>
<dbReference type="InterPro" id="IPR029068">
    <property type="entry name" value="Glyas_Bleomycin-R_OHBP_Dase"/>
</dbReference>